<gene>
    <name evidence="1" type="ORF">M2350_000181</name>
</gene>
<reference evidence="1 2" key="1">
    <citation type="submission" date="2022-08" db="EMBL/GenBank/DDBJ databases">
        <title>Bacterial and archaeal communities from various locations to study Microbial Dark Matter (Phase II).</title>
        <authorList>
            <person name="Stepanauskas R."/>
        </authorList>
    </citation>
    <scope>NUCLEOTIDE SEQUENCE [LARGE SCALE GENOMIC DNA]</scope>
    <source>
        <strain evidence="1 2">PD1</strain>
    </source>
</reference>
<dbReference type="EMBL" id="JANUCP010000001">
    <property type="protein sequence ID" value="MCS3917784.1"/>
    <property type="molecule type" value="Genomic_DNA"/>
</dbReference>
<evidence type="ECO:0000313" key="1">
    <source>
        <dbReference type="EMBL" id="MCS3917784.1"/>
    </source>
</evidence>
<proteinExistence type="predicted"/>
<comment type="caution">
    <text evidence="1">The sequence shown here is derived from an EMBL/GenBank/DDBJ whole genome shotgun (WGS) entry which is preliminary data.</text>
</comment>
<sequence length="93" mass="10361">MTPSQGHRSVAFSGGALPANERSGTLRAKTAFAPLLSSFVLRVYRRTQRLLAPCLPLIAGRLPGFIGRVDPPPLVMRGWERRRRINYNPPVRP</sequence>
<evidence type="ECO:0000313" key="2">
    <source>
        <dbReference type="Proteomes" id="UP001204798"/>
    </source>
</evidence>
<dbReference type="Proteomes" id="UP001204798">
    <property type="component" value="Unassembled WGS sequence"/>
</dbReference>
<accession>A0ABT2EJB8</accession>
<organism evidence="1 2">
    <name type="scientific">Candidatus Fervidibacter sacchari</name>
    <dbReference type="NCBI Taxonomy" id="1448929"/>
    <lineage>
        <taxon>Bacteria</taxon>
        <taxon>Candidatus Fervidibacterota</taxon>
        <taxon>Candidatus Fervidibacter</taxon>
    </lineage>
</organism>
<keyword evidence="2" id="KW-1185">Reference proteome</keyword>
<name>A0ABT2EJB8_9BACT</name>
<protein>
    <submittedName>
        <fullName evidence="1">Uncharacterized protein</fullName>
    </submittedName>
</protein>